<dbReference type="RefSeq" id="WP_179974779.1">
    <property type="nucleotide sequence ID" value="NZ_CP049075.1"/>
</dbReference>
<organism evidence="1 2">
    <name type="scientific">Candidatus Campylobacter infans</name>
    <dbReference type="NCBI Taxonomy" id="2561898"/>
    <lineage>
        <taxon>Bacteria</taxon>
        <taxon>Pseudomonadati</taxon>
        <taxon>Campylobacterota</taxon>
        <taxon>Epsilonproteobacteria</taxon>
        <taxon>Campylobacterales</taxon>
        <taxon>Campylobacteraceae</taxon>
        <taxon>Campylobacter</taxon>
    </lineage>
</organism>
<dbReference type="KEGG" id="cinf:CINF_1075"/>
<gene>
    <name evidence="1" type="ORF">CINF_1075</name>
</gene>
<dbReference type="EMBL" id="CP049075">
    <property type="protein sequence ID" value="QLI05571.1"/>
    <property type="molecule type" value="Genomic_DNA"/>
</dbReference>
<dbReference type="AlphaFoldDB" id="A0A7H9CIT3"/>
<protein>
    <submittedName>
        <fullName evidence="1">Uncharacterized protein</fullName>
    </submittedName>
</protein>
<sequence length="232" mass="26421">MLPIHQEFTSSLQYAYDMGYITNMLQNKEKQSNQSRGQNDQIQAFVDAQYKQIGASKEHKESEVARISNVLSNKASDAASSLQKAGYEHFIFGKNNLYSKIISLDDSQKQELLDFAIKYNDVIMSSSELNEVFSSEISIEDFKNKVENLAKNTPSKQINTLDKQNQNVAELDKQAQIGRNNRMLLRQYNGAKSRNSNSSANSEILKTFFEEFLKNNNPLALLEIMKKTDIRA</sequence>
<evidence type="ECO:0000313" key="1">
    <source>
        <dbReference type="EMBL" id="QLI05571.1"/>
    </source>
</evidence>
<name>A0A7H9CIT3_9BACT</name>
<accession>A0A7H9CIT3</accession>
<keyword evidence="2" id="KW-1185">Reference proteome</keyword>
<evidence type="ECO:0000313" key="2">
    <source>
        <dbReference type="Proteomes" id="UP000509414"/>
    </source>
</evidence>
<proteinExistence type="predicted"/>
<dbReference type="Proteomes" id="UP000509414">
    <property type="component" value="Chromosome"/>
</dbReference>
<reference evidence="1 2" key="1">
    <citation type="submission" date="2020-02" db="EMBL/GenBank/DDBJ databases">
        <title>Complete genome sequence of the novel Campylobacter species Candidatus Campylobacter infans.</title>
        <authorList>
            <person name="Duim B."/>
            <person name="Zomer A."/>
            <person name="van der Graaf L."/>
            <person name="Wagenaar J."/>
        </authorList>
    </citation>
    <scope>NUCLEOTIDE SEQUENCE [LARGE SCALE GENOMIC DNA]</scope>
    <source>
        <strain evidence="1 2">19S00001</strain>
    </source>
</reference>